<sequence>MTENSPVSEDVFPVYMINCKSSLDTISDYIESFKIKNSTIGPMRVHYKWDKNEGKIFETSLTIIVLSRDIYDRIKNSVFFRKSHKIEIDKFQLKNYHYPKDYQEEVIHIKIPDDMKADYAEHEIINRIKDFMNLEKLKIEEDVFIFIPLKSRVIGNSKGFANITFRKSLSTNCKAMLLVLLKDSPWNNENNERMDANWKIPYDKNKKNNENKVPVKDSSKIPNKNDENFSKVEITGEVSSDRAWKTVSNNKTSKIPSLENGNDSSSS</sequence>
<feature type="region of interest" description="Disordered" evidence="1">
    <location>
        <begin position="248"/>
        <end position="267"/>
    </location>
</feature>
<proteinExistence type="predicted"/>
<feature type="region of interest" description="Disordered" evidence="1">
    <location>
        <begin position="197"/>
        <end position="228"/>
    </location>
</feature>
<name>A0A481Z3V2_9VIRU</name>
<organism evidence="2">
    <name type="scientific">Pithovirus LCPAC104</name>
    <dbReference type="NCBI Taxonomy" id="2506589"/>
    <lineage>
        <taxon>Viruses</taxon>
        <taxon>Pithoviruses</taxon>
    </lineage>
</organism>
<evidence type="ECO:0000256" key="1">
    <source>
        <dbReference type="SAM" id="MobiDB-lite"/>
    </source>
</evidence>
<evidence type="ECO:0000313" key="2">
    <source>
        <dbReference type="EMBL" id="QBK90583.1"/>
    </source>
</evidence>
<dbReference type="EMBL" id="MK500494">
    <property type="protein sequence ID" value="QBK90583.1"/>
    <property type="molecule type" value="Genomic_DNA"/>
</dbReference>
<accession>A0A481Z3V2</accession>
<gene>
    <name evidence="2" type="ORF">LCPAC104_00790</name>
</gene>
<reference evidence="2" key="1">
    <citation type="journal article" date="2019" name="MBio">
        <title>Virus Genomes from Deep Sea Sediments Expand the Ocean Megavirome and Support Independent Origins of Viral Gigantism.</title>
        <authorList>
            <person name="Backstrom D."/>
            <person name="Yutin N."/>
            <person name="Jorgensen S.L."/>
            <person name="Dharamshi J."/>
            <person name="Homa F."/>
            <person name="Zaremba-Niedwiedzka K."/>
            <person name="Spang A."/>
            <person name="Wolf Y.I."/>
            <person name="Koonin E.V."/>
            <person name="Ettema T.J."/>
        </authorList>
    </citation>
    <scope>NUCLEOTIDE SEQUENCE</scope>
</reference>
<protein>
    <submittedName>
        <fullName evidence="2">Uncharacterized protein</fullName>
    </submittedName>
</protein>